<sequence>MFTCEGCGTAYQPAEATSVARLYVKDSRCNHIEAMCSGCGATEVIYLGPNRIQEVLRTNQLPVSVFAEASPRLRVRAENAWAAAEDEAERLATGHRGEPAAGCDAPAVPVAQPALDAGTTVTQAPRSYELTPRHEALLTSFGDALTNIPDELLWDGLQGEHRGDLPTRWID</sequence>
<reference evidence="1" key="1">
    <citation type="submission" date="2020-02" db="EMBL/GenBank/DDBJ databases">
        <authorList>
            <person name="Meier V. D."/>
        </authorList>
    </citation>
    <scope>NUCLEOTIDE SEQUENCE</scope>
    <source>
        <strain evidence="1">AVDCRST_MAG36</strain>
    </source>
</reference>
<protein>
    <submittedName>
        <fullName evidence="1">Uncharacterized protein</fullName>
    </submittedName>
</protein>
<evidence type="ECO:0000313" key="1">
    <source>
        <dbReference type="EMBL" id="CAA9364181.1"/>
    </source>
</evidence>
<accession>A0A6J4MNA4</accession>
<proteinExistence type="predicted"/>
<dbReference type="EMBL" id="CADCUH010000190">
    <property type="protein sequence ID" value="CAA9364181.1"/>
    <property type="molecule type" value="Genomic_DNA"/>
</dbReference>
<gene>
    <name evidence="1" type="ORF">AVDCRST_MAG36-2901</name>
</gene>
<organism evidence="1">
    <name type="scientific">uncultured Nocardioidaceae bacterium</name>
    <dbReference type="NCBI Taxonomy" id="253824"/>
    <lineage>
        <taxon>Bacteria</taxon>
        <taxon>Bacillati</taxon>
        <taxon>Actinomycetota</taxon>
        <taxon>Actinomycetes</taxon>
        <taxon>Propionibacteriales</taxon>
        <taxon>Nocardioidaceae</taxon>
        <taxon>environmental samples</taxon>
    </lineage>
</organism>
<name>A0A6J4MNA4_9ACTN</name>
<dbReference type="AlphaFoldDB" id="A0A6J4MNA4"/>